<name>A0A6P3ZNT2_ZIZJJ</name>
<feature type="chain" id="PRO_5046494193" evidence="2">
    <location>
        <begin position="27"/>
        <end position="125"/>
    </location>
</feature>
<dbReference type="AlphaFoldDB" id="A0A6P3ZNT2"/>
<keyword evidence="2" id="KW-0732">Signal</keyword>
<dbReference type="PANTHER" id="PTHR36733:SF1">
    <property type="entry name" value="CELL WALL PROTEIN-RELATED"/>
    <property type="match status" value="1"/>
</dbReference>
<dbReference type="FunCoup" id="A0A6P3ZNT2">
    <property type="interactions" value="4"/>
</dbReference>
<evidence type="ECO:0000256" key="1">
    <source>
        <dbReference type="SAM" id="MobiDB-lite"/>
    </source>
</evidence>
<dbReference type="RefSeq" id="XP_015880640.3">
    <property type="nucleotide sequence ID" value="XM_016025154.4"/>
</dbReference>
<evidence type="ECO:0000256" key="2">
    <source>
        <dbReference type="SAM" id="SignalP"/>
    </source>
</evidence>
<dbReference type="PANTHER" id="PTHR36733">
    <property type="entry name" value="CELL WALL PROTEIN-RELATED"/>
    <property type="match status" value="1"/>
</dbReference>
<keyword evidence="3" id="KW-1185">Reference proteome</keyword>
<evidence type="ECO:0000313" key="4">
    <source>
        <dbReference type="RefSeq" id="XP_015880640.3"/>
    </source>
</evidence>
<dbReference type="InterPro" id="IPR034565">
    <property type="entry name" value="Put_cell_wall"/>
</dbReference>
<protein>
    <submittedName>
        <fullName evidence="4">Cell wall protein</fullName>
    </submittedName>
</protein>
<reference evidence="4" key="1">
    <citation type="submission" date="2025-08" db="UniProtKB">
        <authorList>
            <consortium name="RefSeq"/>
        </authorList>
    </citation>
    <scope>IDENTIFICATION</scope>
    <source>
        <tissue evidence="4">Seedling</tissue>
    </source>
</reference>
<accession>A0A6P3ZNT2</accession>
<proteinExistence type="predicted"/>
<dbReference type="KEGG" id="zju:107416635"/>
<feature type="region of interest" description="Disordered" evidence="1">
    <location>
        <begin position="75"/>
        <end position="125"/>
    </location>
</feature>
<evidence type="ECO:0000313" key="3">
    <source>
        <dbReference type="Proteomes" id="UP001652623"/>
    </source>
</evidence>
<sequence length="125" mass="12947">MALKTVPSLLSLFAILLAITTETAIAGRNVPNHDSKKEEVKHPDWLFDHHDGSFLIPGIGRVMVPPVFGGGSSPHTPYTGNIGGGSGAGARHTYVPGADDTFVPNPGFEVPIPGSGRGAPNSARP</sequence>
<dbReference type="InParanoid" id="A0A6P3ZNT2"/>
<organism evidence="3 4">
    <name type="scientific">Ziziphus jujuba</name>
    <name type="common">Chinese jujube</name>
    <name type="synonym">Ziziphus sativa</name>
    <dbReference type="NCBI Taxonomy" id="326968"/>
    <lineage>
        <taxon>Eukaryota</taxon>
        <taxon>Viridiplantae</taxon>
        <taxon>Streptophyta</taxon>
        <taxon>Embryophyta</taxon>
        <taxon>Tracheophyta</taxon>
        <taxon>Spermatophyta</taxon>
        <taxon>Magnoliopsida</taxon>
        <taxon>eudicotyledons</taxon>
        <taxon>Gunneridae</taxon>
        <taxon>Pentapetalae</taxon>
        <taxon>rosids</taxon>
        <taxon>fabids</taxon>
        <taxon>Rosales</taxon>
        <taxon>Rhamnaceae</taxon>
        <taxon>Paliureae</taxon>
        <taxon>Ziziphus</taxon>
    </lineage>
</organism>
<feature type="signal peptide" evidence="2">
    <location>
        <begin position="1"/>
        <end position="26"/>
    </location>
</feature>
<dbReference type="Proteomes" id="UP001652623">
    <property type="component" value="Chromosome 4"/>
</dbReference>
<gene>
    <name evidence="4" type="primary">LOC107416635</name>
</gene>
<dbReference type="GeneID" id="107416635"/>